<feature type="region of interest" description="Disordered" evidence="11">
    <location>
        <begin position="282"/>
        <end position="324"/>
    </location>
</feature>
<dbReference type="PANTHER" id="PTHR28286">
    <property type="match status" value="1"/>
</dbReference>
<accession>A0ABP1FZR1</accession>
<keyword evidence="10" id="KW-0675">Receptor</keyword>
<feature type="transmembrane region" description="Helical" evidence="12">
    <location>
        <begin position="55"/>
        <end position="74"/>
    </location>
</feature>
<evidence type="ECO:0000313" key="13">
    <source>
        <dbReference type="EMBL" id="CAL5224966.1"/>
    </source>
</evidence>
<evidence type="ECO:0000256" key="2">
    <source>
        <dbReference type="ARBA" id="ARBA00008130"/>
    </source>
</evidence>
<keyword evidence="3" id="KW-0600">Photoreceptor protein</keyword>
<dbReference type="PROSITE" id="PS00950">
    <property type="entry name" value="BACTERIAL_OPSIN_1"/>
    <property type="match status" value="1"/>
</dbReference>
<sequence length="324" mass="33838">MDNINGRYPSPNGPGAVHEITYGGQVMYWVVFASMAFSALAFATITFMKPMHARAHGYITTAIVTIAAIAYYVMGAHGGSVDVANPNGNLRSIYYARYVDWFFTTPLILLDVILMGNVALGATLWIVLADVAMIVLGLFGALCINQYRWGYFAISCLFFVIVLWGLFSPVAKGARLVGGRHVGIFWTLTGLLAFLWIGYPIIWGFCEGSDYATVSTEAICYGILDFFAKVVFGWIVIINLDLLAHGSKDGRSILCNSTNNPFGGTGGSADIGGGDGIRAGNGGVAGTGTGTGTGTTGARPAAVGGTAARPAGVGGPTTTGTTAV</sequence>
<evidence type="ECO:0000256" key="8">
    <source>
        <dbReference type="ARBA" id="ARBA00022991"/>
    </source>
</evidence>
<comment type="similarity">
    <text evidence="2">Belongs to the archaeal/bacterial/fungal opsin family.</text>
</comment>
<feature type="transmembrane region" description="Helical" evidence="12">
    <location>
        <begin position="26"/>
        <end position="48"/>
    </location>
</feature>
<protein>
    <submittedName>
        <fullName evidence="13">G7740 protein</fullName>
    </submittedName>
</protein>
<evidence type="ECO:0000256" key="3">
    <source>
        <dbReference type="ARBA" id="ARBA00022543"/>
    </source>
</evidence>
<dbReference type="EMBL" id="CAXHTA020000012">
    <property type="protein sequence ID" value="CAL5224966.1"/>
    <property type="molecule type" value="Genomic_DNA"/>
</dbReference>
<dbReference type="InterPro" id="IPR001425">
    <property type="entry name" value="Arc/bac/fun_rhodopsins"/>
</dbReference>
<evidence type="ECO:0000256" key="10">
    <source>
        <dbReference type="ARBA" id="ARBA00023170"/>
    </source>
</evidence>
<feature type="compositionally biased region" description="Gly residues" evidence="11">
    <location>
        <begin position="282"/>
        <end position="295"/>
    </location>
</feature>
<dbReference type="PANTHER" id="PTHR28286:SF2">
    <property type="entry name" value="BACTERIORHODOPSIN _OPSIN, NOPA (EUROFUNG)"/>
    <property type="match status" value="1"/>
</dbReference>
<evidence type="ECO:0000256" key="1">
    <source>
        <dbReference type="ARBA" id="ARBA00004141"/>
    </source>
</evidence>
<organism evidence="13 14">
    <name type="scientific">Coccomyxa viridis</name>
    <dbReference type="NCBI Taxonomy" id="1274662"/>
    <lineage>
        <taxon>Eukaryota</taxon>
        <taxon>Viridiplantae</taxon>
        <taxon>Chlorophyta</taxon>
        <taxon>core chlorophytes</taxon>
        <taxon>Trebouxiophyceae</taxon>
        <taxon>Trebouxiophyceae incertae sedis</taxon>
        <taxon>Coccomyxaceae</taxon>
        <taxon>Coccomyxa</taxon>
    </lineage>
</organism>
<comment type="subcellular location">
    <subcellularLocation>
        <location evidence="1">Membrane</location>
        <topology evidence="1">Multi-pass membrane protein</topology>
    </subcellularLocation>
</comment>
<name>A0ABP1FZR1_9CHLO</name>
<dbReference type="InterPro" id="IPR018229">
    <property type="entry name" value="Rhodopsin_retinal_BS"/>
</dbReference>
<dbReference type="Proteomes" id="UP001497392">
    <property type="component" value="Unassembled WGS sequence"/>
</dbReference>
<feature type="transmembrane region" description="Helical" evidence="12">
    <location>
        <begin position="223"/>
        <end position="244"/>
    </location>
</feature>
<dbReference type="SUPFAM" id="SSF81321">
    <property type="entry name" value="Family A G protein-coupled receptor-like"/>
    <property type="match status" value="1"/>
</dbReference>
<dbReference type="SMART" id="SM01021">
    <property type="entry name" value="Bac_rhodopsin"/>
    <property type="match status" value="1"/>
</dbReference>
<evidence type="ECO:0000256" key="11">
    <source>
        <dbReference type="SAM" id="MobiDB-lite"/>
    </source>
</evidence>
<comment type="caution">
    <text evidence="13">The sequence shown here is derived from an EMBL/GenBank/DDBJ whole genome shotgun (WGS) entry which is preliminary data.</text>
</comment>
<keyword evidence="5 12" id="KW-0812">Transmembrane</keyword>
<evidence type="ECO:0000256" key="7">
    <source>
        <dbReference type="ARBA" id="ARBA00022989"/>
    </source>
</evidence>
<feature type="transmembrane region" description="Helical" evidence="12">
    <location>
        <begin position="183"/>
        <end position="203"/>
    </location>
</feature>
<dbReference type="Gene3D" id="1.20.1070.10">
    <property type="entry name" value="Rhodopsin 7-helix transmembrane proteins"/>
    <property type="match status" value="1"/>
</dbReference>
<evidence type="ECO:0000256" key="9">
    <source>
        <dbReference type="ARBA" id="ARBA00023136"/>
    </source>
</evidence>
<evidence type="ECO:0000256" key="5">
    <source>
        <dbReference type="ARBA" id="ARBA00022692"/>
    </source>
</evidence>
<dbReference type="PRINTS" id="PR00251">
    <property type="entry name" value="BACTRLOPSIN"/>
</dbReference>
<keyword evidence="8" id="KW-0157">Chromophore</keyword>
<evidence type="ECO:0000256" key="4">
    <source>
        <dbReference type="ARBA" id="ARBA00022606"/>
    </source>
</evidence>
<feature type="transmembrane region" description="Helical" evidence="12">
    <location>
        <begin position="94"/>
        <end position="115"/>
    </location>
</feature>
<keyword evidence="7 12" id="KW-1133">Transmembrane helix</keyword>
<feature type="transmembrane region" description="Helical" evidence="12">
    <location>
        <begin position="148"/>
        <end position="171"/>
    </location>
</feature>
<keyword evidence="14" id="KW-1185">Reference proteome</keyword>
<feature type="transmembrane region" description="Helical" evidence="12">
    <location>
        <begin position="122"/>
        <end position="142"/>
    </location>
</feature>
<evidence type="ECO:0000313" key="14">
    <source>
        <dbReference type="Proteomes" id="UP001497392"/>
    </source>
</evidence>
<reference evidence="13 14" key="1">
    <citation type="submission" date="2024-06" db="EMBL/GenBank/DDBJ databases">
        <authorList>
            <person name="Kraege A."/>
            <person name="Thomma B."/>
        </authorList>
    </citation>
    <scope>NUCLEOTIDE SEQUENCE [LARGE SCALE GENOMIC DNA]</scope>
</reference>
<evidence type="ECO:0000256" key="12">
    <source>
        <dbReference type="SAM" id="Phobius"/>
    </source>
</evidence>
<proteinExistence type="inferred from homology"/>
<evidence type="ECO:0000256" key="6">
    <source>
        <dbReference type="ARBA" id="ARBA00022925"/>
    </source>
</evidence>
<keyword evidence="4" id="KW-0716">Sensory transduction</keyword>
<feature type="compositionally biased region" description="Low complexity" evidence="11">
    <location>
        <begin position="296"/>
        <end position="311"/>
    </location>
</feature>
<keyword evidence="6" id="KW-0681">Retinal protein</keyword>
<keyword evidence="9 12" id="KW-0472">Membrane</keyword>
<gene>
    <name evidence="13" type="primary">g7740</name>
    <name evidence="13" type="ORF">VP750_LOCUS6625</name>
</gene>
<dbReference type="Pfam" id="PF01036">
    <property type="entry name" value="Bac_rhodopsin"/>
    <property type="match status" value="1"/>
</dbReference>